<keyword evidence="9" id="KW-1185">Reference proteome</keyword>
<dbReference type="GO" id="GO:0005506">
    <property type="term" value="F:iron ion binding"/>
    <property type="evidence" value="ECO:0007669"/>
    <property type="project" value="InterPro"/>
</dbReference>
<keyword evidence="2 7" id="KW-0349">Heme</keyword>
<evidence type="ECO:0000256" key="1">
    <source>
        <dbReference type="ARBA" id="ARBA00010617"/>
    </source>
</evidence>
<dbReference type="AlphaFoldDB" id="A0A8J3IPP8"/>
<comment type="caution">
    <text evidence="8">The sequence shown here is derived from an EMBL/GenBank/DDBJ whole genome shotgun (WGS) entry which is preliminary data.</text>
</comment>
<dbReference type="InterPro" id="IPR002397">
    <property type="entry name" value="Cyt_P450_B"/>
</dbReference>
<dbReference type="PANTHER" id="PTHR46696">
    <property type="entry name" value="P450, PUTATIVE (EUROFUNG)-RELATED"/>
    <property type="match status" value="1"/>
</dbReference>
<keyword evidence="5 7" id="KW-0408">Iron</keyword>
<protein>
    <submittedName>
        <fullName evidence="8">Cytochrome P450</fullName>
    </submittedName>
</protein>
<comment type="similarity">
    <text evidence="1 7">Belongs to the cytochrome P450 family.</text>
</comment>
<keyword evidence="4 7" id="KW-0560">Oxidoreductase</keyword>
<gene>
    <name evidence="8" type="ORF">KSF_097070</name>
</gene>
<dbReference type="InterPro" id="IPR001128">
    <property type="entry name" value="Cyt_P450"/>
</dbReference>
<evidence type="ECO:0000313" key="9">
    <source>
        <dbReference type="Proteomes" id="UP000597444"/>
    </source>
</evidence>
<dbReference type="GO" id="GO:0016705">
    <property type="term" value="F:oxidoreductase activity, acting on paired donors, with incorporation or reduction of molecular oxygen"/>
    <property type="evidence" value="ECO:0007669"/>
    <property type="project" value="InterPro"/>
</dbReference>
<dbReference type="InterPro" id="IPR017972">
    <property type="entry name" value="Cyt_P450_CS"/>
</dbReference>
<dbReference type="Pfam" id="PF00067">
    <property type="entry name" value="p450"/>
    <property type="match status" value="1"/>
</dbReference>
<reference evidence="8" key="1">
    <citation type="submission" date="2020-10" db="EMBL/GenBank/DDBJ databases">
        <title>Taxonomic study of unclassified bacteria belonging to the class Ktedonobacteria.</title>
        <authorList>
            <person name="Yabe S."/>
            <person name="Wang C.M."/>
            <person name="Zheng Y."/>
            <person name="Sakai Y."/>
            <person name="Cavaletti L."/>
            <person name="Monciardini P."/>
            <person name="Donadio S."/>
        </authorList>
    </citation>
    <scope>NUCLEOTIDE SEQUENCE</scope>
    <source>
        <strain evidence="8">ID150040</strain>
    </source>
</reference>
<evidence type="ECO:0000256" key="6">
    <source>
        <dbReference type="ARBA" id="ARBA00023033"/>
    </source>
</evidence>
<dbReference type="PRINTS" id="PR00359">
    <property type="entry name" value="BP450"/>
</dbReference>
<dbReference type="InterPro" id="IPR036396">
    <property type="entry name" value="Cyt_P450_sf"/>
</dbReference>
<dbReference type="PANTHER" id="PTHR46696:SF1">
    <property type="entry name" value="CYTOCHROME P450 YJIB-RELATED"/>
    <property type="match status" value="1"/>
</dbReference>
<dbReference type="PRINTS" id="PR00385">
    <property type="entry name" value="P450"/>
</dbReference>
<evidence type="ECO:0000256" key="4">
    <source>
        <dbReference type="ARBA" id="ARBA00023002"/>
    </source>
</evidence>
<sequence>MSQEQQTGTNKANQEELPSFPFPFADHSLNVPAKYAQLRQQCPVARVHMPYSGDALVPTRYEEIAQGFANPKCDAIRTSDGDVPRLEAGNVTGTEGSETSAIFAVSDARHNKLRRVVAPAFTVQASNKLRPRVVEVTNALIDEMERKGPPADLFEDYAIQVPMTVLCEMLGIPQQEEHLYRESARIMISTTALAEEKRAQSMKLMQYLAPIIQRARENPEDNVLGLLVKAQQQGDEVMTESEMYGFAMGIIGAGFETVSTTFTNSAFILLQQPELVAQLRTLLEQPDQLANAIEEILRVTPIGAGRPRITREPVQLGETAIPAGEVLFLVTHAANYDPSVFPDARAIRFDRELHPIMSFGRGIHACLGQQTARMELQVLWQTLLARLPSVRLAVPPSEVPWRADETLTFGPAHLPVTW</sequence>
<dbReference type="SUPFAM" id="SSF48264">
    <property type="entry name" value="Cytochrome P450"/>
    <property type="match status" value="1"/>
</dbReference>
<keyword evidence="3 7" id="KW-0479">Metal-binding</keyword>
<dbReference type="PROSITE" id="PS00086">
    <property type="entry name" value="CYTOCHROME_P450"/>
    <property type="match status" value="1"/>
</dbReference>
<proteinExistence type="inferred from homology"/>
<dbReference type="FunFam" id="1.10.630.10:FF:000018">
    <property type="entry name" value="Cytochrome P450 monooxygenase"/>
    <property type="match status" value="1"/>
</dbReference>
<evidence type="ECO:0000313" key="8">
    <source>
        <dbReference type="EMBL" id="GHO99659.1"/>
    </source>
</evidence>
<dbReference type="Proteomes" id="UP000597444">
    <property type="component" value="Unassembled WGS sequence"/>
</dbReference>
<evidence type="ECO:0000256" key="3">
    <source>
        <dbReference type="ARBA" id="ARBA00022723"/>
    </source>
</evidence>
<organism evidence="8 9">
    <name type="scientific">Reticulibacter mediterranei</name>
    <dbReference type="NCBI Taxonomy" id="2778369"/>
    <lineage>
        <taxon>Bacteria</taxon>
        <taxon>Bacillati</taxon>
        <taxon>Chloroflexota</taxon>
        <taxon>Ktedonobacteria</taxon>
        <taxon>Ktedonobacterales</taxon>
        <taxon>Reticulibacteraceae</taxon>
        <taxon>Reticulibacter</taxon>
    </lineage>
</organism>
<evidence type="ECO:0000256" key="2">
    <source>
        <dbReference type="ARBA" id="ARBA00022617"/>
    </source>
</evidence>
<accession>A0A8J3IPP8</accession>
<dbReference type="RefSeq" id="WP_220210292.1">
    <property type="nucleotide sequence ID" value="NZ_BNJK01000002.1"/>
</dbReference>
<evidence type="ECO:0000256" key="5">
    <source>
        <dbReference type="ARBA" id="ARBA00023004"/>
    </source>
</evidence>
<dbReference type="Gene3D" id="1.10.630.10">
    <property type="entry name" value="Cytochrome P450"/>
    <property type="match status" value="1"/>
</dbReference>
<name>A0A8J3IPP8_9CHLR</name>
<evidence type="ECO:0000256" key="7">
    <source>
        <dbReference type="RuleBase" id="RU000461"/>
    </source>
</evidence>
<dbReference type="EMBL" id="BNJK01000002">
    <property type="protein sequence ID" value="GHO99659.1"/>
    <property type="molecule type" value="Genomic_DNA"/>
</dbReference>
<dbReference type="GO" id="GO:0004497">
    <property type="term" value="F:monooxygenase activity"/>
    <property type="evidence" value="ECO:0007669"/>
    <property type="project" value="UniProtKB-KW"/>
</dbReference>
<keyword evidence="6 7" id="KW-0503">Monooxygenase</keyword>
<dbReference type="GO" id="GO:0020037">
    <property type="term" value="F:heme binding"/>
    <property type="evidence" value="ECO:0007669"/>
    <property type="project" value="InterPro"/>
</dbReference>